<gene>
    <name evidence="1" type="ORF">ABS361_15480</name>
</gene>
<dbReference type="SUPFAM" id="SSF53300">
    <property type="entry name" value="vWA-like"/>
    <property type="match status" value="1"/>
</dbReference>
<dbReference type="CDD" id="cd00198">
    <property type="entry name" value="vWFA"/>
    <property type="match status" value="1"/>
</dbReference>
<dbReference type="Gene3D" id="3.40.50.410">
    <property type="entry name" value="von Willebrand factor, type A domain"/>
    <property type="match status" value="1"/>
</dbReference>
<dbReference type="Pfam" id="PF06707">
    <property type="entry name" value="DUF1194"/>
    <property type="match status" value="1"/>
</dbReference>
<reference evidence="1" key="1">
    <citation type="submission" date="2024-06" db="EMBL/GenBank/DDBJ databases">
        <title>Methylostella associata gen. nov., sp. nov., a novel Ancalomicrobiaceae-affiliated facultatively methylotrophic bacteria that feed on methanotrophs of the genus Methylococcus.</title>
        <authorList>
            <person name="Saltykova V."/>
            <person name="Danilova O.V."/>
            <person name="Oshkin I.Y."/>
            <person name="Belova S.E."/>
            <person name="Pimenov N.V."/>
            <person name="Dedysh S.N."/>
        </authorList>
    </citation>
    <scope>NUCLEOTIDE SEQUENCE</scope>
    <source>
        <strain evidence="1">S20</strain>
    </source>
</reference>
<proteinExistence type="predicted"/>
<dbReference type="AlphaFoldDB" id="A0AAU7X7B7"/>
<dbReference type="KEGG" id="mflg:ABS361_15480"/>
<evidence type="ECO:0000313" key="1">
    <source>
        <dbReference type="EMBL" id="XBY43480.1"/>
    </source>
</evidence>
<protein>
    <submittedName>
        <fullName evidence="1">DUF1194 domain-containing protein</fullName>
    </submittedName>
</protein>
<dbReference type="EMBL" id="CP158568">
    <property type="protein sequence ID" value="XBY43480.1"/>
    <property type="molecule type" value="Genomic_DNA"/>
</dbReference>
<dbReference type="InterPro" id="IPR010607">
    <property type="entry name" value="DUF1194"/>
</dbReference>
<sequence length="277" mass="29176">MLIWRHAIVLLIAIAALFVAGRPARSSDLGAAATILAATKPNAVDVALVLAVDASQSMDEGEQKLQREGYVAALTSPEVMKAISIGRAGRIAVTYFEWGSADQQVVVAPWTVIDGPDAAKAFAGRIAAAPYNNLQRTSISAALAFGAKLIDQGGFSTERQVIDVSGDGPNNEGLVVSEVRDRLVDLGITINGLPIVTKQGTADWIEYPPLDQYYETCVVGGVGSFSIPVRGMNNFGAALKMKLVIEIAGLNDPVQQPGIGRVIPAAGAPLTNCRYFE</sequence>
<dbReference type="RefSeq" id="WP_407048581.1">
    <property type="nucleotide sequence ID" value="NZ_CP158568.1"/>
</dbReference>
<dbReference type="InterPro" id="IPR036465">
    <property type="entry name" value="vWFA_dom_sf"/>
</dbReference>
<accession>A0AAU7X7B7</accession>
<name>A0AAU7X7B7_9HYPH</name>
<organism evidence="1">
    <name type="scientific">Methyloraptor flagellatus</name>
    <dbReference type="NCBI Taxonomy" id="3162530"/>
    <lineage>
        <taxon>Bacteria</taxon>
        <taxon>Pseudomonadati</taxon>
        <taxon>Pseudomonadota</taxon>
        <taxon>Alphaproteobacteria</taxon>
        <taxon>Hyphomicrobiales</taxon>
        <taxon>Ancalomicrobiaceae</taxon>
        <taxon>Methyloraptor</taxon>
    </lineage>
</organism>